<accession>X1FVQ4</accession>
<feature type="non-terminal residue" evidence="1">
    <location>
        <position position="83"/>
    </location>
</feature>
<gene>
    <name evidence="1" type="ORF">S03H2_20379</name>
</gene>
<evidence type="ECO:0000313" key="1">
    <source>
        <dbReference type="EMBL" id="GAH36620.1"/>
    </source>
</evidence>
<comment type="caution">
    <text evidence="1">The sequence shown here is derived from an EMBL/GenBank/DDBJ whole genome shotgun (WGS) entry which is preliminary data.</text>
</comment>
<reference evidence="1" key="1">
    <citation type="journal article" date="2014" name="Front. Microbiol.">
        <title>High frequency of phylogenetically diverse reductive dehalogenase-homologous genes in deep subseafloor sedimentary metagenomes.</title>
        <authorList>
            <person name="Kawai M."/>
            <person name="Futagami T."/>
            <person name="Toyoda A."/>
            <person name="Takaki Y."/>
            <person name="Nishi S."/>
            <person name="Hori S."/>
            <person name="Arai W."/>
            <person name="Tsubouchi T."/>
            <person name="Morono Y."/>
            <person name="Uchiyama I."/>
            <person name="Ito T."/>
            <person name="Fujiyama A."/>
            <person name="Inagaki F."/>
            <person name="Takami H."/>
        </authorList>
    </citation>
    <scope>NUCLEOTIDE SEQUENCE</scope>
    <source>
        <strain evidence="1">Expedition CK06-06</strain>
    </source>
</reference>
<organism evidence="1">
    <name type="scientific">marine sediment metagenome</name>
    <dbReference type="NCBI Taxonomy" id="412755"/>
    <lineage>
        <taxon>unclassified sequences</taxon>
        <taxon>metagenomes</taxon>
        <taxon>ecological metagenomes</taxon>
    </lineage>
</organism>
<sequence>MNELKLISNNLTNLSSNGRNVKRIVKNNEYLDQFLNASKELISYVNAFMPRLENYTEKTEHEYDNDGALWIEANKIKNLFFKF</sequence>
<proteinExistence type="predicted"/>
<protein>
    <submittedName>
        <fullName evidence="1">Uncharacterized protein</fullName>
    </submittedName>
</protein>
<dbReference type="AlphaFoldDB" id="X1FVQ4"/>
<dbReference type="EMBL" id="BARU01010734">
    <property type="protein sequence ID" value="GAH36620.1"/>
    <property type="molecule type" value="Genomic_DNA"/>
</dbReference>
<name>X1FVQ4_9ZZZZ</name>